<comment type="caution">
    <text evidence="2">The sequence shown here is derived from an EMBL/GenBank/DDBJ whole genome shotgun (WGS) entry which is preliminary data.</text>
</comment>
<feature type="compositionally biased region" description="Basic residues" evidence="1">
    <location>
        <begin position="26"/>
        <end position="38"/>
    </location>
</feature>
<dbReference type="Proteomes" id="UP000673691">
    <property type="component" value="Unassembled WGS sequence"/>
</dbReference>
<evidence type="ECO:0000313" key="3">
    <source>
        <dbReference type="Proteomes" id="UP000673691"/>
    </source>
</evidence>
<evidence type="ECO:0000256" key="1">
    <source>
        <dbReference type="SAM" id="MobiDB-lite"/>
    </source>
</evidence>
<feature type="region of interest" description="Disordered" evidence="1">
    <location>
        <begin position="1"/>
        <end position="61"/>
    </location>
</feature>
<protein>
    <submittedName>
        <fullName evidence="2">Uncharacterized protein</fullName>
    </submittedName>
</protein>
<reference evidence="2 3" key="1">
    <citation type="journal article" name="Sci. Rep.">
        <title>Genome-scale phylogenetic analyses confirm Olpidium as the closest living zoosporic fungus to the non-flagellated, terrestrial fungi.</title>
        <authorList>
            <person name="Chang Y."/>
            <person name="Rochon D."/>
            <person name="Sekimoto S."/>
            <person name="Wang Y."/>
            <person name="Chovatia M."/>
            <person name="Sandor L."/>
            <person name="Salamov A."/>
            <person name="Grigoriev I.V."/>
            <person name="Stajich J.E."/>
            <person name="Spatafora J.W."/>
        </authorList>
    </citation>
    <scope>NUCLEOTIDE SEQUENCE [LARGE SCALE GENOMIC DNA]</scope>
    <source>
        <strain evidence="2">S191</strain>
    </source>
</reference>
<dbReference type="EMBL" id="JAEFCI010000385">
    <property type="protein sequence ID" value="KAG5463586.1"/>
    <property type="molecule type" value="Genomic_DNA"/>
</dbReference>
<organism evidence="2 3">
    <name type="scientific">Olpidium bornovanus</name>
    <dbReference type="NCBI Taxonomy" id="278681"/>
    <lineage>
        <taxon>Eukaryota</taxon>
        <taxon>Fungi</taxon>
        <taxon>Fungi incertae sedis</taxon>
        <taxon>Olpidiomycota</taxon>
        <taxon>Olpidiomycotina</taxon>
        <taxon>Olpidiomycetes</taxon>
        <taxon>Olpidiales</taxon>
        <taxon>Olpidiaceae</taxon>
        <taxon>Olpidium</taxon>
    </lineage>
</organism>
<gene>
    <name evidence="2" type="ORF">BJ554DRAFT_6295</name>
</gene>
<dbReference type="AlphaFoldDB" id="A0A8H8A281"/>
<name>A0A8H8A281_9FUNG</name>
<accession>A0A8H8A281</accession>
<keyword evidence="3" id="KW-1185">Reference proteome</keyword>
<proteinExistence type="predicted"/>
<evidence type="ECO:0000313" key="2">
    <source>
        <dbReference type="EMBL" id="KAG5463586.1"/>
    </source>
</evidence>
<feature type="compositionally biased region" description="Low complexity" evidence="1">
    <location>
        <begin position="1"/>
        <end position="13"/>
    </location>
</feature>
<sequence length="61" mass="6396">MAPAATPLSARAAGQNALPPSAPPLRFRRCTPKRRSPRSGRLPSTCPRGSPSQVPSLCCGR</sequence>